<organism evidence="2 3">
    <name type="scientific">Crossiella equi</name>
    <dbReference type="NCBI Taxonomy" id="130796"/>
    <lineage>
        <taxon>Bacteria</taxon>
        <taxon>Bacillati</taxon>
        <taxon>Actinomycetota</taxon>
        <taxon>Actinomycetes</taxon>
        <taxon>Pseudonocardiales</taxon>
        <taxon>Pseudonocardiaceae</taxon>
        <taxon>Crossiella</taxon>
    </lineage>
</organism>
<keyword evidence="3" id="KW-1185">Reference proteome</keyword>
<proteinExistence type="predicted"/>
<protein>
    <submittedName>
        <fullName evidence="2">Uncharacterized protein</fullName>
    </submittedName>
</protein>
<name>A0ABS5AN18_9PSEU</name>
<sequence length="105" mass="11429">MRTILLLLSVLGISLIPVSSAAASSTQAVVCEYEVAEPGVGGYGSHLFFPHQAITFFWPYSKVWGTPTIAWNRNAGAWVRHLAGSGGYWTYSDKLRRTGAKCLPL</sequence>
<feature type="chain" id="PRO_5045167425" evidence="1">
    <location>
        <begin position="22"/>
        <end position="105"/>
    </location>
</feature>
<evidence type="ECO:0000313" key="3">
    <source>
        <dbReference type="Proteomes" id="UP001519363"/>
    </source>
</evidence>
<evidence type="ECO:0000313" key="2">
    <source>
        <dbReference type="EMBL" id="MBP2477579.1"/>
    </source>
</evidence>
<dbReference type="Proteomes" id="UP001519363">
    <property type="component" value="Unassembled WGS sequence"/>
</dbReference>
<comment type="caution">
    <text evidence="2">The sequence shown here is derived from an EMBL/GenBank/DDBJ whole genome shotgun (WGS) entry which is preliminary data.</text>
</comment>
<reference evidence="2 3" key="1">
    <citation type="submission" date="2021-03" db="EMBL/GenBank/DDBJ databases">
        <title>Sequencing the genomes of 1000 actinobacteria strains.</title>
        <authorList>
            <person name="Klenk H.-P."/>
        </authorList>
    </citation>
    <scope>NUCLEOTIDE SEQUENCE [LARGE SCALE GENOMIC DNA]</scope>
    <source>
        <strain evidence="2 3">DSM 44580</strain>
    </source>
</reference>
<dbReference type="RefSeq" id="WP_086787970.1">
    <property type="nucleotide sequence ID" value="NZ_JAGIOO010000001.1"/>
</dbReference>
<accession>A0ABS5AN18</accession>
<dbReference type="EMBL" id="JAGIOO010000001">
    <property type="protein sequence ID" value="MBP2477579.1"/>
    <property type="molecule type" value="Genomic_DNA"/>
</dbReference>
<keyword evidence="1" id="KW-0732">Signal</keyword>
<feature type="signal peptide" evidence="1">
    <location>
        <begin position="1"/>
        <end position="21"/>
    </location>
</feature>
<gene>
    <name evidence="2" type="ORF">JOF53_006451</name>
</gene>
<evidence type="ECO:0000256" key="1">
    <source>
        <dbReference type="SAM" id="SignalP"/>
    </source>
</evidence>